<accession>A0AAP0R827</accession>
<dbReference type="PANTHER" id="PTHR15668">
    <property type="entry name" value="JM1 PROTEIN"/>
    <property type="match status" value="1"/>
</dbReference>
<keyword evidence="3" id="KW-1185">Reference proteome</keyword>
<sequence length="108" mass="11714">MEEAQEILLNSLQSSGVPIPPGVSSIRDLTPTSLFSICSQSLRIIDDTSSFPTSPPDSMADQFKICTELAESIGNLGYIGDMSFHKSLLLYTNSLVAHMRLDGAYSRS</sequence>
<reference evidence="2 3" key="1">
    <citation type="journal article" date="2024" name="Plant J.">
        <title>Genome sequences and population genomics reveal climatic adaptation and genomic divergence between two closely related sweetgum species.</title>
        <authorList>
            <person name="Xu W.Q."/>
            <person name="Ren C.Q."/>
            <person name="Zhang X.Y."/>
            <person name="Comes H.P."/>
            <person name="Liu X.H."/>
            <person name="Li Y.G."/>
            <person name="Kettle C.J."/>
            <person name="Jalonen R."/>
            <person name="Gaisberger H."/>
            <person name="Ma Y.Z."/>
            <person name="Qiu Y.X."/>
        </authorList>
    </citation>
    <scope>NUCLEOTIDE SEQUENCE [LARGE SCALE GENOMIC DNA]</scope>
    <source>
        <strain evidence="2">Hangzhou</strain>
    </source>
</reference>
<organism evidence="2 3">
    <name type="scientific">Liquidambar formosana</name>
    <name type="common">Formosan gum</name>
    <dbReference type="NCBI Taxonomy" id="63359"/>
    <lineage>
        <taxon>Eukaryota</taxon>
        <taxon>Viridiplantae</taxon>
        <taxon>Streptophyta</taxon>
        <taxon>Embryophyta</taxon>
        <taxon>Tracheophyta</taxon>
        <taxon>Spermatophyta</taxon>
        <taxon>Magnoliopsida</taxon>
        <taxon>eudicotyledons</taxon>
        <taxon>Gunneridae</taxon>
        <taxon>Pentapetalae</taxon>
        <taxon>Saxifragales</taxon>
        <taxon>Altingiaceae</taxon>
        <taxon>Liquidambar</taxon>
    </lineage>
</organism>
<comment type="caution">
    <text evidence="2">The sequence shown here is derived from an EMBL/GenBank/DDBJ whole genome shotgun (WGS) entry which is preliminary data.</text>
</comment>
<evidence type="ECO:0000313" key="2">
    <source>
        <dbReference type="EMBL" id="KAK9269206.1"/>
    </source>
</evidence>
<protein>
    <recommendedName>
        <fullName evidence="1">CCDC22 N-terminal domain-containing protein</fullName>
    </recommendedName>
</protein>
<dbReference type="Pfam" id="PF21674">
    <property type="entry name" value="CCDC22_N"/>
    <property type="match status" value="1"/>
</dbReference>
<dbReference type="PANTHER" id="PTHR15668:SF4">
    <property type="entry name" value="COILED-COIL DOMAIN-CONTAINING PROTEIN 22"/>
    <property type="match status" value="1"/>
</dbReference>
<dbReference type="GO" id="GO:2000060">
    <property type="term" value="P:positive regulation of ubiquitin-dependent protein catabolic process"/>
    <property type="evidence" value="ECO:0007669"/>
    <property type="project" value="TreeGrafter"/>
</dbReference>
<dbReference type="InterPro" id="IPR048349">
    <property type="entry name" value="CCDC22_N"/>
</dbReference>
<feature type="domain" description="CCDC22 N-terminal" evidence="1">
    <location>
        <begin position="1"/>
        <end position="93"/>
    </location>
</feature>
<gene>
    <name evidence="2" type="ORF">L1049_000975</name>
</gene>
<evidence type="ECO:0000259" key="1">
    <source>
        <dbReference type="Pfam" id="PF21674"/>
    </source>
</evidence>
<name>A0AAP0R827_LIQFO</name>
<dbReference type="AlphaFoldDB" id="A0AAP0R827"/>
<dbReference type="InterPro" id="IPR008530">
    <property type="entry name" value="CCDC22"/>
</dbReference>
<evidence type="ECO:0000313" key="3">
    <source>
        <dbReference type="Proteomes" id="UP001415857"/>
    </source>
</evidence>
<dbReference type="EMBL" id="JBBPBK010000015">
    <property type="protein sequence ID" value="KAK9269206.1"/>
    <property type="molecule type" value="Genomic_DNA"/>
</dbReference>
<dbReference type="Proteomes" id="UP001415857">
    <property type="component" value="Unassembled WGS sequence"/>
</dbReference>
<dbReference type="GO" id="GO:0097602">
    <property type="term" value="F:cullin family protein binding"/>
    <property type="evidence" value="ECO:0007669"/>
    <property type="project" value="TreeGrafter"/>
</dbReference>
<proteinExistence type="predicted"/>